<protein>
    <submittedName>
        <fullName evidence="7">Membrane protein involved in the export of O-antigen and teichoic acid</fullName>
    </submittedName>
</protein>
<dbReference type="InterPro" id="IPR050833">
    <property type="entry name" value="Poly_Biosynth_Transport"/>
</dbReference>
<keyword evidence="2" id="KW-1003">Cell membrane</keyword>
<keyword evidence="8" id="KW-1185">Reference proteome</keyword>
<keyword evidence="5 6" id="KW-0472">Membrane</keyword>
<dbReference type="Proteomes" id="UP000199365">
    <property type="component" value="Unassembled WGS sequence"/>
</dbReference>
<name>A0A1H1KDH5_9BURK</name>
<feature type="transmembrane region" description="Helical" evidence="6">
    <location>
        <begin position="313"/>
        <end position="339"/>
    </location>
</feature>
<accession>A0A1H1KDH5</accession>
<dbReference type="PANTHER" id="PTHR30250:SF11">
    <property type="entry name" value="O-ANTIGEN TRANSPORTER-RELATED"/>
    <property type="match status" value="1"/>
</dbReference>
<feature type="transmembrane region" description="Helical" evidence="6">
    <location>
        <begin position="7"/>
        <end position="26"/>
    </location>
</feature>
<evidence type="ECO:0000256" key="3">
    <source>
        <dbReference type="ARBA" id="ARBA00022692"/>
    </source>
</evidence>
<evidence type="ECO:0000256" key="6">
    <source>
        <dbReference type="SAM" id="Phobius"/>
    </source>
</evidence>
<feature type="transmembrane region" description="Helical" evidence="6">
    <location>
        <begin position="346"/>
        <end position="367"/>
    </location>
</feature>
<feature type="transmembrane region" description="Helical" evidence="6">
    <location>
        <begin position="203"/>
        <end position="226"/>
    </location>
</feature>
<dbReference type="PANTHER" id="PTHR30250">
    <property type="entry name" value="PST FAMILY PREDICTED COLANIC ACID TRANSPORTER"/>
    <property type="match status" value="1"/>
</dbReference>
<feature type="transmembrane region" description="Helical" evidence="6">
    <location>
        <begin position="99"/>
        <end position="121"/>
    </location>
</feature>
<reference evidence="8" key="1">
    <citation type="submission" date="2016-10" db="EMBL/GenBank/DDBJ databases">
        <authorList>
            <person name="Varghese N."/>
            <person name="Submissions S."/>
        </authorList>
    </citation>
    <scope>NUCLEOTIDE SEQUENCE [LARGE SCALE GENOMIC DNA]</scope>
    <source>
        <strain evidence="8">DUS833</strain>
    </source>
</reference>
<comment type="subcellular location">
    <subcellularLocation>
        <location evidence="1">Cell membrane</location>
        <topology evidence="1">Multi-pass membrane protein</topology>
    </subcellularLocation>
</comment>
<evidence type="ECO:0000256" key="4">
    <source>
        <dbReference type="ARBA" id="ARBA00022989"/>
    </source>
</evidence>
<keyword evidence="4 6" id="KW-1133">Transmembrane helix</keyword>
<evidence type="ECO:0000313" key="8">
    <source>
        <dbReference type="Proteomes" id="UP000199365"/>
    </source>
</evidence>
<dbReference type="EMBL" id="FNKX01000003">
    <property type="protein sequence ID" value="SDR60398.1"/>
    <property type="molecule type" value="Genomic_DNA"/>
</dbReference>
<dbReference type="AlphaFoldDB" id="A0A1H1KDH5"/>
<sequence>MNIKHSIVSIAGVVLSQALNFVSILLIGKFCGPTALGYFSQLMAGGLFIGSVIGLRLEVACMAADKAQAVRAMTSSSAVAIGIGVALVVATAAAGHTEYIPVIGLALGVFLQQALCGALTTERKYAQIATIRFFPNAAFAVYFVCMMMFSKGECTGTTVFNVYSWIFLASTVVPAAICLYSARRMIPLAFIRFSALQIQYAKFGVPTTTLNSFVIYASAILMPMIFDHREAGIFALAYRVGYFPASLLSQSLGAVFRRDLIDYFDGHRKDRVNPSKQFFTMLTFISISLVAACYAGLSLIIHMKMGDEWEPSMSVYLIFVPYFITMAIYGSMAQVFIVANRLKIDLMIQAVNAVSIFLIFATAQFLGVGFIHSLLLLSVCGTIVASAGTYQALKIGKEPDAYLNRQPSFEAP</sequence>
<dbReference type="STRING" id="157910.SAMN05445850_7297"/>
<evidence type="ECO:0000256" key="1">
    <source>
        <dbReference type="ARBA" id="ARBA00004651"/>
    </source>
</evidence>
<feature type="transmembrane region" description="Helical" evidence="6">
    <location>
        <begin position="278"/>
        <end position="301"/>
    </location>
</feature>
<dbReference type="RefSeq" id="WP_090811670.1">
    <property type="nucleotide sequence ID" value="NZ_FNKX01000003.1"/>
</dbReference>
<feature type="transmembrane region" description="Helical" evidence="6">
    <location>
        <begin position="133"/>
        <end position="150"/>
    </location>
</feature>
<evidence type="ECO:0000256" key="5">
    <source>
        <dbReference type="ARBA" id="ARBA00023136"/>
    </source>
</evidence>
<feature type="transmembrane region" description="Helical" evidence="6">
    <location>
        <begin position="162"/>
        <end position="182"/>
    </location>
</feature>
<proteinExistence type="predicted"/>
<feature type="transmembrane region" description="Helical" evidence="6">
    <location>
        <begin position="38"/>
        <end position="57"/>
    </location>
</feature>
<evidence type="ECO:0000313" key="7">
    <source>
        <dbReference type="EMBL" id="SDR60398.1"/>
    </source>
</evidence>
<evidence type="ECO:0000256" key="2">
    <source>
        <dbReference type="ARBA" id="ARBA00022475"/>
    </source>
</evidence>
<feature type="transmembrane region" description="Helical" evidence="6">
    <location>
        <begin position="232"/>
        <end position="257"/>
    </location>
</feature>
<organism evidence="7 8">
    <name type="scientific">Paraburkholderia tuberum</name>
    <dbReference type="NCBI Taxonomy" id="157910"/>
    <lineage>
        <taxon>Bacteria</taxon>
        <taxon>Pseudomonadati</taxon>
        <taxon>Pseudomonadota</taxon>
        <taxon>Betaproteobacteria</taxon>
        <taxon>Burkholderiales</taxon>
        <taxon>Burkholderiaceae</taxon>
        <taxon>Paraburkholderia</taxon>
    </lineage>
</organism>
<dbReference type="GO" id="GO:0005886">
    <property type="term" value="C:plasma membrane"/>
    <property type="evidence" value="ECO:0007669"/>
    <property type="project" value="UniProtKB-SubCell"/>
</dbReference>
<keyword evidence="3 6" id="KW-0812">Transmembrane</keyword>
<feature type="transmembrane region" description="Helical" evidence="6">
    <location>
        <begin position="69"/>
        <end position="93"/>
    </location>
</feature>
<gene>
    <name evidence="7" type="ORF">SAMN05445850_7297</name>
</gene>